<dbReference type="RefSeq" id="WP_406699658.1">
    <property type="nucleotide sequence ID" value="NZ_CP155447.1"/>
</dbReference>
<dbReference type="EMBL" id="CP155447">
    <property type="protein sequence ID" value="XBH06810.1"/>
    <property type="molecule type" value="Genomic_DNA"/>
</dbReference>
<dbReference type="AlphaFoldDB" id="A0AAU7CNZ7"/>
<reference evidence="1" key="1">
    <citation type="submission" date="2024-05" db="EMBL/GenBank/DDBJ databases">
        <title>Planctomycetes of the genus Singulisphaera possess chitinolytic capabilities.</title>
        <authorList>
            <person name="Ivanova A."/>
        </authorList>
    </citation>
    <scope>NUCLEOTIDE SEQUENCE</scope>
    <source>
        <strain evidence="1">Ch08T</strain>
    </source>
</reference>
<protein>
    <submittedName>
        <fullName evidence="1">Uncharacterized protein</fullName>
    </submittedName>
</protein>
<sequence length="47" mass="5345">MFDTPPPDPADHAEDFAHRYAYDLVAYCAVRMAELGIPERLHGTRDL</sequence>
<gene>
    <name evidence="1" type="ORF">V5E97_12435</name>
</gene>
<evidence type="ECO:0000313" key="1">
    <source>
        <dbReference type="EMBL" id="XBH06810.1"/>
    </source>
</evidence>
<organism evidence="1">
    <name type="scientific">Singulisphaera sp. Ch08</name>
    <dbReference type="NCBI Taxonomy" id="3120278"/>
    <lineage>
        <taxon>Bacteria</taxon>
        <taxon>Pseudomonadati</taxon>
        <taxon>Planctomycetota</taxon>
        <taxon>Planctomycetia</taxon>
        <taxon>Isosphaerales</taxon>
        <taxon>Isosphaeraceae</taxon>
        <taxon>Singulisphaera</taxon>
    </lineage>
</organism>
<accession>A0AAU7CNZ7</accession>
<name>A0AAU7CNZ7_9BACT</name>
<proteinExistence type="predicted"/>